<dbReference type="EMBL" id="MSDW01000001">
    <property type="protein sequence ID" value="OKY77847.1"/>
    <property type="molecule type" value="Genomic_DNA"/>
</dbReference>
<dbReference type="InterPro" id="IPR030382">
    <property type="entry name" value="MeTrfase_TRM5/TYW2"/>
</dbReference>
<dbReference type="PANTHER" id="PTHR23245:SF36">
    <property type="entry name" value="TRNA (GUANINE(37)-N1)-METHYLTRANSFERASE"/>
    <property type="match status" value="1"/>
</dbReference>
<gene>
    <name evidence="11" type="ORF">BTN85_0323</name>
</gene>
<dbReference type="AlphaFoldDB" id="A0A1Q6DU32"/>
<dbReference type="PROSITE" id="PS51684">
    <property type="entry name" value="SAM_MT_TRM5_TYW2"/>
    <property type="match status" value="1"/>
</dbReference>
<evidence type="ECO:0000256" key="3">
    <source>
        <dbReference type="ARBA" id="ARBA00022603"/>
    </source>
</evidence>
<evidence type="ECO:0000256" key="7">
    <source>
        <dbReference type="ARBA" id="ARBA00029736"/>
    </source>
</evidence>
<dbReference type="Pfam" id="PF18093">
    <property type="entry name" value="Trm5_N"/>
    <property type="match status" value="1"/>
</dbReference>
<keyword evidence="4" id="KW-0808">Transferase</keyword>
<comment type="catalytic activity">
    <reaction evidence="9">
        <text>guanosine(37) in tRNA + S-adenosyl-L-methionine = N(1)-methylguanosine(37) in tRNA + S-adenosyl-L-homocysteine + H(+)</text>
        <dbReference type="Rhea" id="RHEA:36899"/>
        <dbReference type="Rhea" id="RHEA-COMP:10145"/>
        <dbReference type="Rhea" id="RHEA-COMP:10147"/>
        <dbReference type="ChEBI" id="CHEBI:15378"/>
        <dbReference type="ChEBI" id="CHEBI:57856"/>
        <dbReference type="ChEBI" id="CHEBI:59789"/>
        <dbReference type="ChEBI" id="CHEBI:73542"/>
        <dbReference type="ChEBI" id="CHEBI:74269"/>
        <dbReference type="EC" id="2.1.1.228"/>
    </reaction>
</comment>
<dbReference type="FunFam" id="3.30.300.110:FF:000001">
    <property type="entry name" value="tRNA (guanine(37)-N1)-methyltransferase"/>
    <property type="match status" value="1"/>
</dbReference>
<keyword evidence="5" id="KW-0949">S-adenosyl-L-methionine</keyword>
<evidence type="ECO:0000256" key="6">
    <source>
        <dbReference type="ARBA" id="ARBA00022694"/>
    </source>
</evidence>
<evidence type="ECO:0000259" key="10">
    <source>
        <dbReference type="PROSITE" id="PS51684"/>
    </source>
</evidence>
<dbReference type="Pfam" id="PF25133">
    <property type="entry name" value="TYW2_N_2"/>
    <property type="match status" value="1"/>
</dbReference>
<dbReference type="FunCoup" id="A0A1Q6DU32">
    <property type="interactions" value="6"/>
</dbReference>
<evidence type="ECO:0000256" key="1">
    <source>
        <dbReference type="ARBA" id="ARBA00012807"/>
    </source>
</evidence>
<comment type="caution">
    <text evidence="11">The sequence shown here is derived from an EMBL/GenBank/DDBJ whole genome shotgun (WGS) entry which is preliminary data.</text>
</comment>
<dbReference type="SUPFAM" id="SSF53335">
    <property type="entry name" value="S-adenosyl-L-methionine-dependent methyltransferases"/>
    <property type="match status" value="1"/>
</dbReference>
<dbReference type="Proteomes" id="UP000185744">
    <property type="component" value="Unassembled WGS sequence"/>
</dbReference>
<dbReference type="EC" id="2.1.1.228" evidence="1"/>
<dbReference type="Gene3D" id="3.40.50.150">
    <property type="entry name" value="Vaccinia Virus protein VP39"/>
    <property type="match status" value="1"/>
</dbReference>
<evidence type="ECO:0000313" key="12">
    <source>
        <dbReference type="Proteomes" id="UP000185744"/>
    </source>
</evidence>
<proteinExistence type="predicted"/>
<evidence type="ECO:0000256" key="9">
    <source>
        <dbReference type="ARBA" id="ARBA00047783"/>
    </source>
</evidence>
<reference evidence="11" key="1">
    <citation type="submission" date="2016-12" db="EMBL/GenBank/DDBJ databases">
        <title>Discovery of methanogenic haloarchaea.</title>
        <authorList>
            <person name="Sorokin D.Y."/>
            <person name="Makarova K.S."/>
            <person name="Abbas B."/>
            <person name="Ferrer M."/>
            <person name="Golyshin P.N."/>
        </authorList>
    </citation>
    <scope>NUCLEOTIDE SEQUENCE [LARGE SCALE GENOMIC DNA]</scope>
    <source>
        <strain evidence="11">HMET1</strain>
    </source>
</reference>
<dbReference type="PANTHER" id="PTHR23245">
    <property type="entry name" value="TRNA METHYLTRANSFERASE"/>
    <property type="match status" value="1"/>
</dbReference>
<evidence type="ECO:0000256" key="8">
    <source>
        <dbReference type="ARBA" id="ARBA00033392"/>
    </source>
</evidence>
<keyword evidence="6" id="KW-0819">tRNA processing</keyword>
<dbReference type="InParanoid" id="A0A1Q6DU32"/>
<name>A0A1Q6DU32_METT1</name>
<keyword evidence="3 11" id="KW-0489">Methyltransferase</keyword>
<dbReference type="Gene3D" id="3.30.70.2580">
    <property type="match status" value="1"/>
</dbReference>
<dbReference type="STRING" id="1903181.BTN85_0323"/>
<sequence length="354" mass="41242">MTNSIQVQKKEGEKARKTLIELNLLDKKHEILKEKNHLFIPIKKEPNQKEKRKIQKNLKNPKFTVKNHKKHKNNYQNLKTALKNKLTPKQLEKAPSSFDIVGDIAIIEIPSELKNQKEIIGEELMKVHKHLKTVLTPTTSVQGEYRTRKYEKIAGKNKTTTIHKEHGCKYKIDLSKAFFSPRLSKERERIKNQVKENEKVIDMFTGVGPFAILIAKKTKAQKIIAVDKNKTAIKLLKENIKTNKVEKKTKPIHADIRKIAQKYKGYADRTIMNLPFKSGDFLKTALKLIGDKGIIHYYDIEKEKNLYQKPKKEIKETAQKYNKKTKFLDERIVRSYSPGVWNIAIDIKIKNQNK</sequence>
<protein>
    <recommendedName>
        <fullName evidence="1">tRNA (guanine(37)-N(1))-methyltransferase</fullName>
        <ecNumber evidence="1">2.1.1.228</ecNumber>
    </recommendedName>
    <alternativeName>
        <fullName evidence="7">M1G-methyltransferase</fullName>
    </alternativeName>
    <alternativeName>
        <fullName evidence="8">tRNA [GM37] methyltransferase</fullName>
    </alternativeName>
</protein>
<keyword evidence="2" id="KW-0963">Cytoplasm</keyword>
<evidence type="ECO:0000313" key="11">
    <source>
        <dbReference type="EMBL" id="OKY77847.1"/>
    </source>
</evidence>
<dbReference type="InterPro" id="IPR040601">
    <property type="entry name" value="Trm5a/b_N"/>
</dbReference>
<dbReference type="GO" id="GO:0002939">
    <property type="term" value="P:tRNA N1-guanine methylation"/>
    <property type="evidence" value="ECO:0007669"/>
    <property type="project" value="TreeGrafter"/>
</dbReference>
<organism evidence="11 12">
    <name type="scientific">Methanohalarchaeum thermophilum</name>
    <dbReference type="NCBI Taxonomy" id="1903181"/>
    <lineage>
        <taxon>Archaea</taxon>
        <taxon>Methanobacteriati</taxon>
        <taxon>Methanobacteriota</taxon>
        <taxon>Methanonatronarchaeia</taxon>
        <taxon>Methanonatronarchaeales</taxon>
        <taxon>Methanonatronarchaeaceae</taxon>
        <taxon>Candidatus Methanohalarchaeum</taxon>
    </lineage>
</organism>
<dbReference type="Gene3D" id="3.30.300.110">
    <property type="entry name" value="Met-10+ protein-like domains"/>
    <property type="match status" value="1"/>
</dbReference>
<dbReference type="InterPro" id="IPR056743">
    <property type="entry name" value="TRM5-TYW2-like_MTfase"/>
</dbReference>
<evidence type="ECO:0000256" key="2">
    <source>
        <dbReference type="ARBA" id="ARBA00022490"/>
    </source>
</evidence>
<evidence type="ECO:0000256" key="5">
    <source>
        <dbReference type="ARBA" id="ARBA00022691"/>
    </source>
</evidence>
<keyword evidence="12" id="KW-1185">Reference proteome</keyword>
<dbReference type="GO" id="GO:0052906">
    <property type="term" value="F:tRNA (guanine(37)-N1)-methyltransferase activity"/>
    <property type="evidence" value="ECO:0007669"/>
    <property type="project" value="UniProtKB-EC"/>
</dbReference>
<dbReference type="GO" id="GO:0005737">
    <property type="term" value="C:cytoplasm"/>
    <property type="evidence" value="ECO:0007669"/>
    <property type="project" value="TreeGrafter"/>
</dbReference>
<dbReference type="Pfam" id="PF02475">
    <property type="entry name" value="TRM5-TYW2_MTfase"/>
    <property type="match status" value="1"/>
</dbReference>
<feature type="domain" description="SAM-dependent methyltransferase TRM5/TYW2-type" evidence="10">
    <location>
        <begin position="98"/>
        <end position="351"/>
    </location>
</feature>
<dbReference type="CDD" id="cd02440">
    <property type="entry name" value="AdoMet_MTases"/>
    <property type="match status" value="1"/>
</dbReference>
<accession>A0A1Q6DU32</accession>
<evidence type="ECO:0000256" key="4">
    <source>
        <dbReference type="ARBA" id="ARBA00022679"/>
    </source>
</evidence>
<dbReference type="InterPro" id="IPR029063">
    <property type="entry name" value="SAM-dependent_MTases_sf"/>
</dbReference>
<dbReference type="InterPro" id="IPR056744">
    <property type="entry name" value="TRM5/TYW2-like_N"/>
</dbReference>